<dbReference type="EMBL" id="QTUJ01000001">
    <property type="protein sequence ID" value="REF71782.1"/>
    <property type="molecule type" value="Genomic_DNA"/>
</dbReference>
<evidence type="ECO:0000259" key="2">
    <source>
        <dbReference type="Pfam" id="PF00857"/>
    </source>
</evidence>
<dbReference type="InterPro" id="IPR050272">
    <property type="entry name" value="Isochorismatase-like_hydrls"/>
</dbReference>
<sequence>MAETLRFGRLPAATVHLCVDMQRLFGPGSAWAVPWIEQVRPAVATLVEARPQHTVFTRFIPPERLGAAPGAWARYYAQWPEMLRERLDRTWLELLPELARHVPPARVVDKPVYSPWHDGRLHRWLRRAGITTLVITGGETDVCVLGTVMGAVDLGYRVVLVGDAVCSSTDQGHDAAMTLYRTRFSQQVETAPLGEVLDAWAAA</sequence>
<keyword evidence="1" id="KW-0378">Hydrolase</keyword>
<dbReference type="Pfam" id="PF00857">
    <property type="entry name" value="Isochorismatase"/>
    <property type="match status" value="1"/>
</dbReference>
<proteinExistence type="predicted"/>
<reference evidence="3 4" key="1">
    <citation type="submission" date="2018-08" db="EMBL/GenBank/DDBJ databases">
        <title>Genomic Encyclopedia of Archaeal and Bacterial Type Strains, Phase II (KMG-II): from individual species to whole genera.</title>
        <authorList>
            <person name="Goeker M."/>
        </authorList>
    </citation>
    <scope>NUCLEOTIDE SEQUENCE [LARGE SCALE GENOMIC DNA]</scope>
    <source>
        <strain evidence="3 4">DSM 17099</strain>
    </source>
</reference>
<feature type="domain" description="Isochorismatase-like" evidence="2">
    <location>
        <begin position="14"/>
        <end position="190"/>
    </location>
</feature>
<evidence type="ECO:0000313" key="3">
    <source>
        <dbReference type="EMBL" id="REF71782.1"/>
    </source>
</evidence>
<comment type="caution">
    <text evidence="3">The sequence shown here is derived from an EMBL/GenBank/DDBJ whole genome shotgun (WGS) entry which is preliminary data.</text>
</comment>
<dbReference type="InterPro" id="IPR036380">
    <property type="entry name" value="Isochorismatase-like_sf"/>
</dbReference>
<dbReference type="RefSeq" id="WP_116220528.1">
    <property type="nucleotide sequence ID" value="NZ_CP038196.1"/>
</dbReference>
<dbReference type="SUPFAM" id="SSF52499">
    <property type="entry name" value="Isochorismatase-like hydrolases"/>
    <property type="match status" value="1"/>
</dbReference>
<evidence type="ECO:0000256" key="1">
    <source>
        <dbReference type="ARBA" id="ARBA00022801"/>
    </source>
</evidence>
<gene>
    <name evidence="3" type="ORF">BDD41_0239</name>
</gene>
<dbReference type="PANTHER" id="PTHR43540">
    <property type="entry name" value="PEROXYUREIDOACRYLATE/UREIDOACRYLATE AMIDOHYDROLASE-RELATED"/>
    <property type="match status" value="1"/>
</dbReference>
<dbReference type="InterPro" id="IPR000868">
    <property type="entry name" value="Isochorismatase-like_dom"/>
</dbReference>
<dbReference type="Proteomes" id="UP000256941">
    <property type="component" value="Unassembled WGS sequence"/>
</dbReference>
<dbReference type="PANTHER" id="PTHR43540:SF6">
    <property type="entry name" value="ISOCHORISMATASE-LIKE DOMAIN-CONTAINING PROTEIN"/>
    <property type="match status" value="1"/>
</dbReference>
<organism evidence="3 4">
    <name type="scientific">Paracoccus versutus</name>
    <name type="common">Thiobacillus versutus</name>
    <dbReference type="NCBI Taxonomy" id="34007"/>
    <lineage>
        <taxon>Bacteria</taxon>
        <taxon>Pseudomonadati</taxon>
        <taxon>Pseudomonadota</taxon>
        <taxon>Alphaproteobacteria</taxon>
        <taxon>Rhodobacterales</taxon>
        <taxon>Paracoccaceae</taxon>
        <taxon>Paracoccus</taxon>
    </lineage>
</organism>
<name>A0A3D9XUA2_PARVE</name>
<dbReference type="GO" id="GO:0016787">
    <property type="term" value="F:hydrolase activity"/>
    <property type="evidence" value="ECO:0007669"/>
    <property type="project" value="UniProtKB-KW"/>
</dbReference>
<dbReference type="AlphaFoldDB" id="A0A3D9XUA2"/>
<dbReference type="Gene3D" id="3.40.50.850">
    <property type="entry name" value="Isochorismatase-like"/>
    <property type="match status" value="1"/>
</dbReference>
<accession>A0A3D9XUA2</accession>
<dbReference type="CDD" id="cd00431">
    <property type="entry name" value="cysteine_hydrolases"/>
    <property type="match status" value="1"/>
</dbReference>
<evidence type="ECO:0000313" key="4">
    <source>
        <dbReference type="Proteomes" id="UP000256941"/>
    </source>
</evidence>
<protein>
    <submittedName>
        <fullName evidence="3">Nicotinamidase-related amidase</fullName>
    </submittedName>
</protein>